<comment type="subcellular location">
    <subcellularLocation>
        <location evidence="1 13">Membrane</location>
        <topology evidence="1 13">Multi-pass membrane protein</topology>
    </subcellularLocation>
</comment>
<dbReference type="GO" id="GO:0007602">
    <property type="term" value="P:phototransduction"/>
    <property type="evidence" value="ECO:0007669"/>
    <property type="project" value="UniProtKB-KW"/>
</dbReference>
<keyword evidence="3 13" id="KW-0716">Sensory transduction</keyword>
<dbReference type="Gene3D" id="1.20.1070.10">
    <property type="entry name" value="Rhodopsin 7-helix transmembrane proteins"/>
    <property type="match status" value="1"/>
</dbReference>
<evidence type="ECO:0000256" key="11">
    <source>
        <dbReference type="ARBA" id="ARBA00023170"/>
    </source>
</evidence>
<keyword evidence="7 13" id="KW-0157">Chromophore</keyword>
<dbReference type="FunFam" id="1.20.1070.10:FF:000391">
    <property type="entry name" value="Parapinopsin b"/>
    <property type="match status" value="1"/>
</dbReference>
<keyword evidence="4 13" id="KW-0812">Transmembrane</keyword>
<dbReference type="GO" id="GO:0007601">
    <property type="term" value="P:visual perception"/>
    <property type="evidence" value="ECO:0007669"/>
    <property type="project" value="InterPro"/>
</dbReference>
<name>A0A8C5I549_GOUWI</name>
<accession>A0A8C5I549</accession>
<proteinExistence type="inferred from homology"/>
<dbReference type="InterPro" id="IPR001760">
    <property type="entry name" value="Opsin"/>
</dbReference>
<dbReference type="Ensembl" id="ENSGWIT00000058455.1">
    <property type="protein sequence ID" value="ENSGWIP00000054235.1"/>
    <property type="gene ID" value="ENSGWIG00000025929.1"/>
</dbReference>
<feature type="transmembrane region" description="Helical" evidence="13">
    <location>
        <begin position="36"/>
        <end position="62"/>
    </location>
</feature>
<evidence type="ECO:0000259" key="14">
    <source>
        <dbReference type="PROSITE" id="PS50262"/>
    </source>
</evidence>
<keyword evidence="16" id="KW-1185">Reference proteome</keyword>
<evidence type="ECO:0000313" key="15">
    <source>
        <dbReference type="Ensembl" id="ENSGWIP00000054235.1"/>
    </source>
</evidence>
<evidence type="ECO:0000256" key="5">
    <source>
        <dbReference type="ARBA" id="ARBA00022925"/>
    </source>
</evidence>
<evidence type="ECO:0000256" key="12">
    <source>
        <dbReference type="ARBA" id="ARBA00023224"/>
    </source>
</evidence>
<keyword evidence="2 13" id="KW-0600">Photoreceptor protein</keyword>
<evidence type="ECO:0000256" key="3">
    <source>
        <dbReference type="ARBA" id="ARBA00022606"/>
    </source>
</evidence>
<evidence type="ECO:0000256" key="6">
    <source>
        <dbReference type="ARBA" id="ARBA00022989"/>
    </source>
</evidence>
<comment type="similarity">
    <text evidence="13">Belongs to the G-protein coupled receptor 1 family. Opsin subfamily.</text>
</comment>
<feature type="transmembrane region" description="Helical" evidence="13">
    <location>
        <begin position="74"/>
        <end position="94"/>
    </location>
</feature>
<reference evidence="15" key="1">
    <citation type="submission" date="2020-06" db="EMBL/GenBank/DDBJ databases">
        <authorList>
            <consortium name="Wellcome Sanger Institute Data Sharing"/>
        </authorList>
    </citation>
    <scope>NUCLEOTIDE SEQUENCE [LARGE SCALE GENOMIC DNA]</scope>
</reference>
<keyword evidence="6 13" id="KW-1133">Transmembrane helix</keyword>
<sequence length="346" mass="37941">VRQFFPLFSPSFSMIPTNSSYYYGPQGEAPLSRTGYVFLAIVMALFTGPAILLNSTVIIVTLMHKKLRQPLNYALVNMAVADLGTAMTGGVLSVINNAEGSFSLGRTGCVMEGFAVSLFGITSLCTVALIALERMFVVCKPLGQISFQKKHAVGGITLSWFWSLTWNLPPLFGWGRYELEGVGTSCAPDWHNTDPHNVSYILAYFAVCFAVPFAIIVASYAKLMWTLHQVSRMACVEGGAVAKGEMKVASMVVLMVLTFLISWMPYASLAMFVVSNPDVKINPLVGTVPVYLAKSSTVYNPIIYIYLNKQFRKYAVPFLLCGREPWVDEEESEAVTVVEAARVSPS</sequence>
<keyword evidence="5 13" id="KW-0681">Retinal protein</keyword>
<dbReference type="InterPro" id="IPR027430">
    <property type="entry name" value="Retinal_BS"/>
</dbReference>
<feature type="transmembrane region" description="Helical" evidence="13">
    <location>
        <begin position="286"/>
        <end position="307"/>
    </location>
</feature>
<protein>
    <submittedName>
        <fullName evidence="15">Parapinopsin-like</fullName>
    </submittedName>
</protein>
<evidence type="ECO:0000256" key="9">
    <source>
        <dbReference type="ARBA" id="ARBA00023136"/>
    </source>
</evidence>
<dbReference type="PROSITE" id="PS00238">
    <property type="entry name" value="OPSIN"/>
    <property type="match status" value="1"/>
</dbReference>
<dbReference type="PROSITE" id="PS50262">
    <property type="entry name" value="G_PROTEIN_RECEP_F1_2"/>
    <property type="match status" value="1"/>
</dbReference>
<keyword evidence="10" id="KW-1015">Disulfide bond</keyword>
<feature type="transmembrane region" description="Helical" evidence="13">
    <location>
        <begin position="114"/>
        <end position="132"/>
    </location>
</feature>
<dbReference type="InterPro" id="IPR000276">
    <property type="entry name" value="GPCR_Rhodpsn"/>
</dbReference>
<dbReference type="PRINTS" id="PR00237">
    <property type="entry name" value="GPCRRHODOPSN"/>
</dbReference>
<evidence type="ECO:0000256" key="4">
    <source>
        <dbReference type="ARBA" id="ARBA00022692"/>
    </source>
</evidence>
<dbReference type="GO" id="GO:0016020">
    <property type="term" value="C:membrane"/>
    <property type="evidence" value="ECO:0007669"/>
    <property type="project" value="UniProtKB-SubCell"/>
</dbReference>
<dbReference type="PRINTS" id="PR00238">
    <property type="entry name" value="OPSIN"/>
</dbReference>
<organism evidence="15 16">
    <name type="scientific">Gouania willdenowi</name>
    <name type="common">Blunt-snouted clingfish</name>
    <name type="synonym">Lepadogaster willdenowi</name>
    <dbReference type="NCBI Taxonomy" id="441366"/>
    <lineage>
        <taxon>Eukaryota</taxon>
        <taxon>Metazoa</taxon>
        <taxon>Chordata</taxon>
        <taxon>Craniata</taxon>
        <taxon>Vertebrata</taxon>
        <taxon>Euteleostomi</taxon>
        <taxon>Actinopterygii</taxon>
        <taxon>Neopterygii</taxon>
        <taxon>Teleostei</taxon>
        <taxon>Neoteleostei</taxon>
        <taxon>Acanthomorphata</taxon>
        <taxon>Ovalentaria</taxon>
        <taxon>Blenniimorphae</taxon>
        <taxon>Blenniiformes</taxon>
        <taxon>Gobiesocoidei</taxon>
        <taxon>Gobiesocidae</taxon>
        <taxon>Gobiesocinae</taxon>
        <taxon>Gouania</taxon>
    </lineage>
</organism>
<evidence type="ECO:0000256" key="1">
    <source>
        <dbReference type="ARBA" id="ARBA00004141"/>
    </source>
</evidence>
<keyword evidence="9 13" id="KW-0472">Membrane</keyword>
<feature type="transmembrane region" description="Helical" evidence="13">
    <location>
        <begin position="252"/>
        <end position="274"/>
    </location>
</feature>
<dbReference type="GO" id="GO:0004930">
    <property type="term" value="F:G protein-coupled receptor activity"/>
    <property type="evidence" value="ECO:0007669"/>
    <property type="project" value="UniProtKB-KW"/>
</dbReference>
<dbReference type="AlphaFoldDB" id="A0A8C5I549"/>
<evidence type="ECO:0000256" key="10">
    <source>
        <dbReference type="ARBA" id="ARBA00023157"/>
    </source>
</evidence>
<dbReference type="InterPro" id="IPR050125">
    <property type="entry name" value="GPCR_opsins"/>
</dbReference>
<feature type="domain" description="G-protein coupled receptors family 1 profile" evidence="14">
    <location>
        <begin position="53"/>
        <end position="304"/>
    </location>
</feature>
<reference evidence="15" key="2">
    <citation type="submission" date="2025-08" db="UniProtKB">
        <authorList>
            <consortium name="Ensembl"/>
        </authorList>
    </citation>
    <scope>IDENTIFICATION</scope>
</reference>
<dbReference type="GO" id="GO:0009881">
    <property type="term" value="F:photoreceptor activity"/>
    <property type="evidence" value="ECO:0007669"/>
    <property type="project" value="UniProtKB-KW"/>
</dbReference>
<dbReference type="Pfam" id="PF00001">
    <property type="entry name" value="7tm_1"/>
    <property type="match status" value="1"/>
</dbReference>
<evidence type="ECO:0000313" key="16">
    <source>
        <dbReference type="Proteomes" id="UP000694680"/>
    </source>
</evidence>
<dbReference type="PANTHER" id="PTHR24240">
    <property type="entry name" value="OPSIN"/>
    <property type="match status" value="1"/>
</dbReference>
<evidence type="ECO:0000256" key="13">
    <source>
        <dbReference type="RuleBase" id="RU004951"/>
    </source>
</evidence>
<keyword evidence="8 13" id="KW-0297">G-protein coupled receptor</keyword>
<evidence type="ECO:0000256" key="8">
    <source>
        <dbReference type="ARBA" id="ARBA00023040"/>
    </source>
</evidence>
<evidence type="ECO:0000256" key="7">
    <source>
        <dbReference type="ARBA" id="ARBA00022991"/>
    </source>
</evidence>
<dbReference type="SUPFAM" id="SSF81321">
    <property type="entry name" value="Family A G protein-coupled receptor-like"/>
    <property type="match status" value="1"/>
</dbReference>
<keyword evidence="12 13" id="KW-0807">Transducer</keyword>
<feature type="transmembrane region" description="Helical" evidence="13">
    <location>
        <begin position="201"/>
        <end position="223"/>
    </location>
</feature>
<evidence type="ECO:0000256" key="2">
    <source>
        <dbReference type="ARBA" id="ARBA00022543"/>
    </source>
</evidence>
<dbReference type="Proteomes" id="UP000694680">
    <property type="component" value="Chromosome 5"/>
</dbReference>
<feature type="transmembrane region" description="Helical" evidence="13">
    <location>
        <begin position="152"/>
        <end position="169"/>
    </location>
</feature>
<gene>
    <name evidence="15" type="primary">LOC114463046</name>
</gene>
<keyword evidence="11 13" id="KW-0675">Receptor</keyword>
<reference evidence="15" key="3">
    <citation type="submission" date="2025-09" db="UniProtKB">
        <authorList>
            <consortium name="Ensembl"/>
        </authorList>
    </citation>
    <scope>IDENTIFICATION</scope>
</reference>
<dbReference type="InterPro" id="IPR017452">
    <property type="entry name" value="GPCR_Rhodpsn_7TM"/>
</dbReference>